<proteinExistence type="inferred from homology"/>
<accession>A0ABR7JPH3</accession>
<keyword evidence="3 6" id="KW-0812">Transmembrane</keyword>
<comment type="similarity">
    <text evidence="6">Belongs to the TVP38/TMEM64 family.</text>
</comment>
<feature type="domain" description="VTT" evidence="7">
    <location>
        <begin position="33"/>
        <end position="150"/>
    </location>
</feature>
<dbReference type="InterPro" id="IPR032816">
    <property type="entry name" value="VTT_dom"/>
</dbReference>
<feature type="transmembrane region" description="Helical" evidence="6">
    <location>
        <begin position="129"/>
        <end position="148"/>
    </location>
</feature>
<evidence type="ECO:0000256" key="2">
    <source>
        <dbReference type="ARBA" id="ARBA00022475"/>
    </source>
</evidence>
<keyword evidence="5 6" id="KW-0472">Membrane</keyword>
<evidence type="ECO:0000313" key="8">
    <source>
        <dbReference type="EMBL" id="MBC5996820.1"/>
    </source>
</evidence>
<name>A0ABR7JPH3_9FIRM</name>
<sequence length="189" mass="21842">MEQILYSVAQYKILSAFIAFFLTAIESFIPILPLVGIVLANSMIFGMWLGFFISWAGSCIASILLYYCARKISKLKIFDKYRNRQKNEKLTEFIKKQGFSMIFITYVCPFISDFLITIVSGLVKFDMKTFVSGMVCGKFVMFLFISYVGEDIEGFFRNPLKIILFTMFILISWIIGKNINNKVHKEDNL</sequence>
<keyword evidence="2 6" id="KW-1003">Cell membrane</keyword>
<dbReference type="InterPro" id="IPR015414">
    <property type="entry name" value="TMEM64"/>
</dbReference>
<evidence type="ECO:0000256" key="3">
    <source>
        <dbReference type="ARBA" id="ARBA00022692"/>
    </source>
</evidence>
<gene>
    <name evidence="8" type="ORF">H8923_08615</name>
</gene>
<dbReference type="PANTHER" id="PTHR12677">
    <property type="entry name" value="GOLGI APPARATUS MEMBRANE PROTEIN TVP38-RELATED"/>
    <property type="match status" value="1"/>
</dbReference>
<feature type="transmembrane region" description="Helical" evidence="6">
    <location>
        <begin position="160"/>
        <end position="179"/>
    </location>
</feature>
<keyword evidence="9" id="KW-1185">Reference proteome</keyword>
<evidence type="ECO:0000313" key="9">
    <source>
        <dbReference type="Proteomes" id="UP000609849"/>
    </source>
</evidence>
<dbReference type="RefSeq" id="WP_153971712.1">
    <property type="nucleotide sequence ID" value="NZ_JACRWE010000003.1"/>
</dbReference>
<evidence type="ECO:0000259" key="7">
    <source>
        <dbReference type="Pfam" id="PF09335"/>
    </source>
</evidence>
<evidence type="ECO:0000256" key="4">
    <source>
        <dbReference type="ARBA" id="ARBA00022989"/>
    </source>
</evidence>
<evidence type="ECO:0000256" key="5">
    <source>
        <dbReference type="ARBA" id="ARBA00023136"/>
    </source>
</evidence>
<dbReference type="Pfam" id="PF09335">
    <property type="entry name" value="VTT_dom"/>
    <property type="match status" value="1"/>
</dbReference>
<feature type="transmembrane region" description="Helical" evidence="6">
    <location>
        <begin position="12"/>
        <end position="39"/>
    </location>
</feature>
<feature type="transmembrane region" description="Helical" evidence="6">
    <location>
        <begin position="45"/>
        <end position="68"/>
    </location>
</feature>
<dbReference type="EMBL" id="JACRWE010000003">
    <property type="protein sequence ID" value="MBC5996820.1"/>
    <property type="molecule type" value="Genomic_DNA"/>
</dbReference>
<feature type="transmembrane region" description="Helical" evidence="6">
    <location>
        <begin position="99"/>
        <end position="123"/>
    </location>
</feature>
<organism evidence="8 9">
    <name type="scientific">Romboutsia faecis</name>
    <dbReference type="NCBI Taxonomy" id="2764597"/>
    <lineage>
        <taxon>Bacteria</taxon>
        <taxon>Bacillati</taxon>
        <taxon>Bacillota</taxon>
        <taxon>Clostridia</taxon>
        <taxon>Peptostreptococcales</taxon>
        <taxon>Peptostreptococcaceae</taxon>
        <taxon>Romboutsia</taxon>
    </lineage>
</organism>
<keyword evidence="4 6" id="KW-1133">Transmembrane helix</keyword>
<dbReference type="Proteomes" id="UP000609849">
    <property type="component" value="Unassembled WGS sequence"/>
</dbReference>
<evidence type="ECO:0000256" key="1">
    <source>
        <dbReference type="ARBA" id="ARBA00004651"/>
    </source>
</evidence>
<comment type="caution">
    <text evidence="8">The sequence shown here is derived from an EMBL/GenBank/DDBJ whole genome shotgun (WGS) entry which is preliminary data.</text>
</comment>
<evidence type="ECO:0000256" key="6">
    <source>
        <dbReference type="RuleBase" id="RU366058"/>
    </source>
</evidence>
<comment type="subcellular location">
    <subcellularLocation>
        <location evidence="1 6">Cell membrane</location>
        <topology evidence="1 6">Multi-pass membrane protein</topology>
    </subcellularLocation>
</comment>
<reference evidence="8 9" key="1">
    <citation type="submission" date="2020-08" db="EMBL/GenBank/DDBJ databases">
        <authorList>
            <person name="Liu C."/>
            <person name="Sun Q."/>
        </authorList>
    </citation>
    <scope>NUCLEOTIDE SEQUENCE [LARGE SCALE GENOMIC DNA]</scope>
    <source>
        <strain evidence="8 9">NSJ-18</strain>
    </source>
</reference>
<dbReference type="PANTHER" id="PTHR12677:SF55">
    <property type="entry name" value="UNDECAPRENYL PHOSPHATE TRANSPORTER SAOUHSC_00901-RELATED"/>
    <property type="match status" value="1"/>
</dbReference>
<protein>
    <recommendedName>
        <fullName evidence="6">TVP38/TMEM64 family membrane protein</fullName>
    </recommendedName>
</protein>